<gene>
    <name evidence="3" type="ORF">DVA86_14050</name>
</gene>
<reference evidence="3 4" key="1">
    <citation type="submission" date="2018-07" db="EMBL/GenBank/DDBJ databases">
        <title>Draft genome of the type strain Streptomyces armeniacus ATCC 15676.</title>
        <authorList>
            <person name="Labana P."/>
            <person name="Gosse J.T."/>
            <person name="Boddy C.N."/>
        </authorList>
    </citation>
    <scope>NUCLEOTIDE SEQUENCE [LARGE SCALE GENOMIC DNA]</scope>
    <source>
        <strain evidence="3 4">ATCC 15676</strain>
    </source>
</reference>
<organism evidence="3 4">
    <name type="scientific">Streptomyces armeniacus</name>
    <dbReference type="NCBI Taxonomy" id="83291"/>
    <lineage>
        <taxon>Bacteria</taxon>
        <taxon>Bacillati</taxon>
        <taxon>Actinomycetota</taxon>
        <taxon>Actinomycetes</taxon>
        <taxon>Kitasatosporales</taxon>
        <taxon>Streptomycetaceae</taxon>
        <taxon>Streptomyces</taxon>
    </lineage>
</organism>
<feature type="compositionally biased region" description="Polar residues" evidence="2">
    <location>
        <begin position="162"/>
        <end position="173"/>
    </location>
</feature>
<keyword evidence="4" id="KW-1185">Reference proteome</keyword>
<evidence type="ECO:0000313" key="3">
    <source>
        <dbReference type="EMBL" id="AXK33608.1"/>
    </source>
</evidence>
<keyword evidence="1" id="KW-0175">Coiled coil</keyword>
<dbReference type="RefSeq" id="WP_208878559.1">
    <property type="nucleotide sequence ID" value="NZ_CP031320.1"/>
</dbReference>
<protein>
    <submittedName>
        <fullName evidence="3">Uncharacterized protein</fullName>
    </submittedName>
</protein>
<dbReference type="Proteomes" id="UP000254425">
    <property type="component" value="Chromosome"/>
</dbReference>
<dbReference type="KEGG" id="sarm:DVA86_14050"/>
<proteinExistence type="predicted"/>
<evidence type="ECO:0000313" key="4">
    <source>
        <dbReference type="Proteomes" id="UP000254425"/>
    </source>
</evidence>
<dbReference type="AlphaFoldDB" id="A0A345XPP2"/>
<evidence type="ECO:0000256" key="1">
    <source>
        <dbReference type="SAM" id="Coils"/>
    </source>
</evidence>
<dbReference type="EMBL" id="CP031320">
    <property type="protein sequence ID" value="AXK33608.1"/>
    <property type="molecule type" value="Genomic_DNA"/>
</dbReference>
<evidence type="ECO:0000256" key="2">
    <source>
        <dbReference type="SAM" id="MobiDB-lite"/>
    </source>
</evidence>
<feature type="coiled-coil region" evidence="1">
    <location>
        <begin position="82"/>
        <end position="130"/>
    </location>
</feature>
<sequence>MAATPPPPSGAALERPRYRLRLLHRQSGEPSFRVVAQRTGKAISHTTAGRSHREGETHKELLLTLEARADLADRLTHLHEQLGRERGRNEELSQRVADLEAERREHSRRIERLQDELREVRDERLALLEQLSGLHARRAELYFTWARDEEAGGTARRPAVASGNTRCVSSVNGSAPRRSC</sequence>
<feature type="region of interest" description="Disordered" evidence="2">
    <location>
        <begin position="154"/>
        <end position="180"/>
    </location>
</feature>
<name>A0A345XPP2_9ACTN</name>
<accession>A0A345XPP2</accession>